<keyword evidence="2" id="KW-1185">Reference proteome</keyword>
<name>A0A8X7RQ69_BRACI</name>
<evidence type="ECO:0000313" key="2">
    <source>
        <dbReference type="Proteomes" id="UP000886595"/>
    </source>
</evidence>
<dbReference type="Proteomes" id="UP000886595">
    <property type="component" value="Unassembled WGS sequence"/>
</dbReference>
<dbReference type="EMBL" id="JAAMPC010000009">
    <property type="protein sequence ID" value="KAG2292235.1"/>
    <property type="molecule type" value="Genomic_DNA"/>
</dbReference>
<reference evidence="1 2" key="1">
    <citation type="submission" date="2020-02" db="EMBL/GenBank/DDBJ databases">
        <authorList>
            <person name="Ma Q."/>
            <person name="Huang Y."/>
            <person name="Song X."/>
            <person name="Pei D."/>
        </authorList>
    </citation>
    <scope>NUCLEOTIDE SEQUENCE [LARGE SCALE GENOMIC DNA]</scope>
    <source>
        <strain evidence="1">Sxm20200214</strain>
        <tissue evidence="1">Leaf</tissue>
    </source>
</reference>
<protein>
    <submittedName>
        <fullName evidence="1">Uncharacterized protein</fullName>
    </submittedName>
</protein>
<dbReference type="AlphaFoldDB" id="A0A8X7RQ69"/>
<organism evidence="1 2">
    <name type="scientific">Brassica carinata</name>
    <name type="common">Ethiopian mustard</name>
    <name type="synonym">Abyssinian cabbage</name>
    <dbReference type="NCBI Taxonomy" id="52824"/>
    <lineage>
        <taxon>Eukaryota</taxon>
        <taxon>Viridiplantae</taxon>
        <taxon>Streptophyta</taxon>
        <taxon>Embryophyta</taxon>
        <taxon>Tracheophyta</taxon>
        <taxon>Spermatophyta</taxon>
        <taxon>Magnoliopsida</taxon>
        <taxon>eudicotyledons</taxon>
        <taxon>Gunneridae</taxon>
        <taxon>Pentapetalae</taxon>
        <taxon>rosids</taxon>
        <taxon>malvids</taxon>
        <taxon>Brassicales</taxon>
        <taxon>Brassicaceae</taxon>
        <taxon>Brassiceae</taxon>
        <taxon>Brassica</taxon>
    </lineage>
</organism>
<evidence type="ECO:0000313" key="1">
    <source>
        <dbReference type="EMBL" id="KAG2292235.1"/>
    </source>
</evidence>
<proteinExistence type="predicted"/>
<dbReference type="OrthoDB" id="547098at2759"/>
<sequence>MPQPVCELIFSRQLPVRVHLFSDIWKASTTMNLPTLMPKYTVLDVLKILVGEIVINMVVGGEVTTLKGLEEISGIIITEMLINV</sequence>
<accession>A0A8X7RQ69</accession>
<gene>
    <name evidence="1" type="ORF">Bca52824_038904</name>
</gene>
<comment type="caution">
    <text evidence="1">The sequence shown here is derived from an EMBL/GenBank/DDBJ whole genome shotgun (WGS) entry which is preliminary data.</text>
</comment>